<accession>A0A183NFB4</accession>
<reference evidence="1 2" key="1">
    <citation type="submission" date="2018-11" db="EMBL/GenBank/DDBJ databases">
        <authorList>
            <consortium name="Pathogen Informatics"/>
        </authorList>
    </citation>
    <scope>NUCLEOTIDE SEQUENCE [LARGE SCALE GENOMIC DNA]</scope>
    <source>
        <strain>Denwood</strain>
        <strain evidence="2">Zambia</strain>
    </source>
</reference>
<organism evidence="1 2">
    <name type="scientific">Schistosoma mattheei</name>
    <dbReference type="NCBI Taxonomy" id="31246"/>
    <lineage>
        <taxon>Eukaryota</taxon>
        <taxon>Metazoa</taxon>
        <taxon>Spiralia</taxon>
        <taxon>Lophotrochozoa</taxon>
        <taxon>Platyhelminthes</taxon>
        <taxon>Trematoda</taxon>
        <taxon>Digenea</taxon>
        <taxon>Strigeidida</taxon>
        <taxon>Schistosomatoidea</taxon>
        <taxon>Schistosomatidae</taxon>
        <taxon>Schistosoma</taxon>
    </lineage>
</organism>
<keyword evidence="2" id="KW-1185">Reference proteome</keyword>
<name>A0A183NFB4_9TREM</name>
<sequence length="92" mass="10449">MSTLILERFALVCVDVDNDSVLDVSISISARRSLINTDEMNSQIFQNVRRLSFNWYSNSRIPSVRFCFSAISSRALENSSDKLSKVSICSRH</sequence>
<dbReference type="Proteomes" id="UP000269396">
    <property type="component" value="Unassembled WGS sequence"/>
</dbReference>
<protein>
    <submittedName>
        <fullName evidence="1">Uncharacterized protein</fullName>
    </submittedName>
</protein>
<proteinExistence type="predicted"/>
<evidence type="ECO:0000313" key="2">
    <source>
        <dbReference type="Proteomes" id="UP000269396"/>
    </source>
</evidence>
<gene>
    <name evidence="1" type="ORF">SMTD_LOCUS800</name>
</gene>
<dbReference type="EMBL" id="UZAL01000771">
    <property type="protein sequence ID" value="VDO73091.1"/>
    <property type="molecule type" value="Genomic_DNA"/>
</dbReference>
<evidence type="ECO:0000313" key="1">
    <source>
        <dbReference type="EMBL" id="VDO73091.1"/>
    </source>
</evidence>
<dbReference type="AlphaFoldDB" id="A0A183NFB4"/>